<sequence length="130" mass="15509">MSIKSNEIVEMVVSPRIHASQIAYLKVLVEEYLEERTYLFPNVSLRPKYNFLSHFHWLITMFGPLIRLWTMRFDSKDSFFKRCARYSQNFINITSTLTEKHQLLQGFYSNGQLFPEKMKLLKGIPFHLDL</sequence>
<reference evidence="1" key="1">
    <citation type="submission" date="2021-10" db="EMBL/GenBank/DDBJ databases">
        <title>Tropical sea cucumber genome reveals ecological adaptation and Cuvierian tubules defense mechanism.</title>
        <authorList>
            <person name="Chen T."/>
        </authorList>
    </citation>
    <scope>NUCLEOTIDE SEQUENCE</scope>
    <source>
        <strain evidence="1">Nanhai2018</strain>
        <tissue evidence="1">Muscle</tissue>
    </source>
</reference>
<protein>
    <submittedName>
        <fullName evidence="1">Uncharacterized protein</fullName>
    </submittedName>
</protein>
<evidence type="ECO:0000313" key="2">
    <source>
        <dbReference type="Proteomes" id="UP001152320"/>
    </source>
</evidence>
<dbReference type="EMBL" id="JAIZAY010000020">
    <property type="protein sequence ID" value="KAJ8022795.1"/>
    <property type="molecule type" value="Genomic_DNA"/>
</dbReference>
<dbReference type="AlphaFoldDB" id="A0A9Q0YHT7"/>
<dbReference type="Proteomes" id="UP001152320">
    <property type="component" value="Chromosome 20"/>
</dbReference>
<name>A0A9Q0YHT7_HOLLE</name>
<organism evidence="1 2">
    <name type="scientific">Holothuria leucospilota</name>
    <name type="common">Black long sea cucumber</name>
    <name type="synonym">Mertensiothuria leucospilota</name>
    <dbReference type="NCBI Taxonomy" id="206669"/>
    <lineage>
        <taxon>Eukaryota</taxon>
        <taxon>Metazoa</taxon>
        <taxon>Echinodermata</taxon>
        <taxon>Eleutherozoa</taxon>
        <taxon>Echinozoa</taxon>
        <taxon>Holothuroidea</taxon>
        <taxon>Aspidochirotacea</taxon>
        <taxon>Aspidochirotida</taxon>
        <taxon>Holothuriidae</taxon>
        <taxon>Holothuria</taxon>
    </lineage>
</organism>
<dbReference type="OrthoDB" id="9995178at2759"/>
<comment type="caution">
    <text evidence="1">The sequence shown here is derived from an EMBL/GenBank/DDBJ whole genome shotgun (WGS) entry which is preliminary data.</text>
</comment>
<keyword evidence="2" id="KW-1185">Reference proteome</keyword>
<evidence type="ECO:0000313" key="1">
    <source>
        <dbReference type="EMBL" id="KAJ8022795.1"/>
    </source>
</evidence>
<gene>
    <name evidence="1" type="ORF">HOLleu_37788</name>
</gene>
<accession>A0A9Q0YHT7</accession>
<proteinExistence type="predicted"/>